<name>A0A7G5GW12_9BACT</name>
<evidence type="ECO:0000256" key="3">
    <source>
        <dbReference type="SAM" id="Phobius"/>
    </source>
</evidence>
<feature type="transmembrane region" description="Helical" evidence="3">
    <location>
        <begin position="7"/>
        <end position="27"/>
    </location>
</feature>
<dbReference type="EMBL" id="CP059732">
    <property type="protein sequence ID" value="QMW03054.1"/>
    <property type="molecule type" value="Genomic_DNA"/>
</dbReference>
<protein>
    <submittedName>
        <fullName evidence="4">Uncharacterized protein</fullName>
    </submittedName>
</protein>
<sequence length="108" mass="11705">MPAVSRRIIYSLIAVVVVLLLGIAALLSVANQRHQRLEDATIDFQRNLTQQENKIEDLQSKLANCDTIQTSVPAPAAPVDSSWDSAASTTASDSTQNVSRSQSPSPEW</sequence>
<dbReference type="RefSeq" id="WP_182460342.1">
    <property type="nucleotide sequence ID" value="NZ_CP059732.1"/>
</dbReference>
<organism evidence="4 5">
    <name type="scientific">Spirosoma foliorum</name>
    <dbReference type="NCBI Taxonomy" id="2710596"/>
    <lineage>
        <taxon>Bacteria</taxon>
        <taxon>Pseudomonadati</taxon>
        <taxon>Bacteroidota</taxon>
        <taxon>Cytophagia</taxon>
        <taxon>Cytophagales</taxon>
        <taxon>Cytophagaceae</taxon>
        <taxon>Spirosoma</taxon>
    </lineage>
</organism>
<keyword evidence="3" id="KW-0472">Membrane</keyword>
<proteinExistence type="predicted"/>
<dbReference type="KEGG" id="sfol:H3H32_35120"/>
<accession>A0A7G5GW12</accession>
<keyword evidence="3" id="KW-0812">Transmembrane</keyword>
<keyword evidence="3" id="KW-1133">Transmembrane helix</keyword>
<reference evidence="4 5" key="1">
    <citation type="submission" date="2020-07" db="EMBL/GenBank/DDBJ databases">
        <title>Spirosoma foliorum sp. nov., isolated from the leaves on the Nejang mountain Korea, Republic of.</title>
        <authorList>
            <person name="Ho H."/>
            <person name="Lee Y.-J."/>
            <person name="Nurcahyanto D.-A."/>
            <person name="Kim S.-G."/>
        </authorList>
    </citation>
    <scope>NUCLEOTIDE SEQUENCE [LARGE SCALE GENOMIC DNA]</scope>
    <source>
        <strain evidence="4 5">PL0136</strain>
    </source>
</reference>
<feature type="compositionally biased region" description="Low complexity" evidence="2">
    <location>
        <begin position="80"/>
        <end position="95"/>
    </location>
</feature>
<dbReference type="AlphaFoldDB" id="A0A7G5GW12"/>
<dbReference type="Proteomes" id="UP000515369">
    <property type="component" value="Chromosome"/>
</dbReference>
<evidence type="ECO:0000313" key="5">
    <source>
        <dbReference type="Proteomes" id="UP000515369"/>
    </source>
</evidence>
<evidence type="ECO:0000256" key="2">
    <source>
        <dbReference type="SAM" id="MobiDB-lite"/>
    </source>
</evidence>
<feature type="coiled-coil region" evidence="1">
    <location>
        <begin position="41"/>
        <end position="68"/>
    </location>
</feature>
<feature type="region of interest" description="Disordered" evidence="2">
    <location>
        <begin position="72"/>
        <end position="108"/>
    </location>
</feature>
<feature type="compositionally biased region" description="Polar residues" evidence="2">
    <location>
        <begin position="96"/>
        <end position="108"/>
    </location>
</feature>
<evidence type="ECO:0000256" key="1">
    <source>
        <dbReference type="SAM" id="Coils"/>
    </source>
</evidence>
<gene>
    <name evidence="4" type="ORF">H3H32_35120</name>
</gene>
<keyword evidence="1" id="KW-0175">Coiled coil</keyword>
<keyword evidence="5" id="KW-1185">Reference proteome</keyword>
<evidence type="ECO:0000313" key="4">
    <source>
        <dbReference type="EMBL" id="QMW03054.1"/>
    </source>
</evidence>